<dbReference type="RefSeq" id="YP_010098217.1">
    <property type="nucleotide sequence ID" value="NC_055765.1"/>
</dbReference>
<keyword evidence="2" id="KW-1185">Reference proteome</keyword>
<name>A0A385DUR9_9CAUD</name>
<evidence type="ECO:0000313" key="1">
    <source>
        <dbReference type="EMBL" id="AXQ62285.1"/>
    </source>
</evidence>
<evidence type="ECO:0000313" key="2">
    <source>
        <dbReference type="Proteomes" id="UP000263402"/>
    </source>
</evidence>
<dbReference type="EMBL" id="MH669015">
    <property type="protein sequence ID" value="AXQ62285.1"/>
    <property type="molecule type" value="Genomic_DNA"/>
</dbReference>
<sequence>MNGPEHYCEAERLIGIAQPDGPDVRDVAIIGLAQVHATLALAAATALSGVICNNVAPGHPINEVAHDAETITAVNEWHETAARPGDHR</sequence>
<protein>
    <submittedName>
        <fullName evidence="1">Uncharacterized protein</fullName>
    </submittedName>
</protein>
<gene>
    <name evidence="1" type="primary">54</name>
    <name evidence="1" type="ORF">SEA_TILLYBOBJOE_54</name>
</gene>
<reference evidence="1 2" key="1">
    <citation type="submission" date="2018-07" db="EMBL/GenBank/DDBJ databases">
        <authorList>
            <person name="Washington J.M."/>
            <person name="Stoner K.N."/>
            <person name="Veracka M."/>
            <person name="Ewers R.M."/>
            <person name="Paschalis M.I."/>
            <person name="Maciver D.B."/>
            <person name="Nichols C.D."/>
            <person name="Santiago X."/>
            <person name="Osorio S.M."/>
            <person name="Scaff D.S."/>
            <person name="Mercado F.J."/>
            <person name="Tamondong K.G."/>
            <person name="Nicholson R.L."/>
            <person name="Antonucci M.K."/>
            <person name="Anger G.K."/>
            <person name="Petit-Frere T."/>
            <person name="Garlena R.A."/>
            <person name="Russell D.A."/>
            <person name="Pope W.H."/>
            <person name="Jacobs-Sera D."/>
            <person name="Hatfull G.F."/>
        </authorList>
    </citation>
    <scope>NUCLEOTIDE SEQUENCE [LARGE SCALE GENOMIC DNA]</scope>
</reference>
<dbReference type="KEGG" id="vg:65115886"/>
<accession>A0A385DUR9</accession>
<proteinExistence type="predicted"/>
<dbReference type="GeneID" id="65115886"/>
<dbReference type="Proteomes" id="UP000263402">
    <property type="component" value="Segment"/>
</dbReference>
<organism evidence="1 2">
    <name type="scientific">Gordonia phage TillyBobJoe</name>
    <dbReference type="NCBI Taxonomy" id="2301560"/>
    <lineage>
        <taxon>Viruses</taxon>
        <taxon>Duplodnaviria</taxon>
        <taxon>Heunggongvirae</taxon>
        <taxon>Uroviricota</taxon>
        <taxon>Caudoviricetes</taxon>
        <taxon>Stackebrandtviridae</taxon>
        <taxon>Frickvirinae</taxon>
        <taxon>Wizardvirus</taxon>
        <taxon>Wizardvirus tillybobjoe</taxon>
    </lineage>
</organism>